<evidence type="ECO:0000313" key="2">
    <source>
        <dbReference type="EMBL" id="KAI2660946.1"/>
    </source>
</evidence>
<dbReference type="EMBL" id="JACTAM010000009">
    <property type="protein sequence ID" value="KAI2660946.1"/>
    <property type="molecule type" value="Genomic_DNA"/>
</dbReference>
<evidence type="ECO:0000313" key="3">
    <source>
        <dbReference type="Proteomes" id="UP000830375"/>
    </source>
</evidence>
<dbReference type="SUPFAM" id="SSF49265">
    <property type="entry name" value="Fibronectin type III"/>
    <property type="match status" value="1"/>
</dbReference>
<reference evidence="2 3" key="1">
    <citation type="submission" date="2022-01" db="EMBL/GenBank/DDBJ databases">
        <title>A high-quality chromosome-level genome assembly of rohu carp, Labeo rohita.</title>
        <authorList>
            <person name="Arick M.A. II"/>
            <person name="Hsu C.-Y."/>
            <person name="Magbanua Z."/>
            <person name="Pechanova O."/>
            <person name="Grover C."/>
            <person name="Miller E."/>
            <person name="Thrash A."/>
            <person name="Ezzel L."/>
            <person name="Alam S."/>
            <person name="Benzie J."/>
            <person name="Hamilton M."/>
            <person name="Karsi A."/>
            <person name="Lawrence M.L."/>
            <person name="Peterson D.G."/>
        </authorList>
    </citation>
    <scope>NUCLEOTIDE SEQUENCE [LARGE SCALE GENOMIC DNA]</scope>
    <source>
        <strain evidence="3">BAU-BD-2019</strain>
        <tissue evidence="2">Blood</tissue>
    </source>
</reference>
<dbReference type="Proteomes" id="UP000830375">
    <property type="component" value="Unassembled WGS sequence"/>
</dbReference>
<organism evidence="2 3">
    <name type="scientific">Labeo rohita</name>
    <name type="common">Indian major carp</name>
    <name type="synonym">Cyprinus rohita</name>
    <dbReference type="NCBI Taxonomy" id="84645"/>
    <lineage>
        <taxon>Eukaryota</taxon>
        <taxon>Metazoa</taxon>
        <taxon>Chordata</taxon>
        <taxon>Craniata</taxon>
        <taxon>Vertebrata</taxon>
        <taxon>Euteleostomi</taxon>
        <taxon>Actinopterygii</taxon>
        <taxon>Neopterygii</taxon>
        <taxon>Teleostei</taxon>
        <taxon>Ostariophysi</taxon>
        <taxon>Cypriniformes</taxon>
        <taxon>Cyprinidae</taxon>
        <taxon>Labeoninae</taxon>
        <taxon>Labeonini</taxon>
        <taxon>Labeo</taxon>
    </lineage>
</organism>
<dbReference type="InterPro" id="IPR036116">
    <property type="entry name" value="FN3_sf"/>
</dbReference>
<dbReference type="InterPro" id="IPR042447">
    <property type="entry name" value="Anosmin-1"/>
</dbReference>
<name>A0ABQ8MEH3_LABRO</name>
<dbReference type="PANTHER" id="PTHR14131">
    <property type="entry name" value="ANOSMIN"/>
    <property type="match status" value="1"/>
</dbReference>
<evidence type="ECO:0000256" key="1">
    <source>
        <dbReference type="SAM" id="MobiDB-lite"/>
    </source>
</evidence>
<proteinExistence type="predicted"/>
<accession>A0ABQ8MEH3</accession>
<keyword evidence="3" id="KW-1185">Reference proteome</keyword>
<dbReference type="PANTHER" id="PTHR14131:SF6">
    <property type="entry name" value="ANOSMIN-1-RELATED"/>
    <property type="match status" value="1"/>
</dbReference>
<protein>
    <submittedName>
        <fullName evidence="2">Anosmin-1</fullName>
    </submittedName>
</protein>
<comment type="caution">
    <text evidence="2">The sequence shown here is derived from an EMBL/GenBank/DDBJ whole genome shotgun (WGS) entry which is preliminary data.</text>
</comment>
<feature type="region of interest" description="Disordered" evidence="1">
    <location>
        <begin position="22"/>
        <end position="45"/>
    </location>
</feature>
<feature type="compositionally biased region" description="Polar residues" evidence="1">
    <location>
        <begin position="22"/>
        <end position="32"/>
    </location>
</feature>
<sequence>MPEYCSHNQSGAPHKSLTQEAGLNLSNPQNGPTGALTCGPEPRSSPRLALTAGETDLLSVDGRESARLCVVLADTNENFINLPALLFSCKYRVTVHTLDAKRRSKDESVSFLTPSCATLRSKSVKPIACPGDTTPTKVLVKPENLTATFSFHDGNVTARFLWRVTRVQPQQPVTGFQVTWAEVSSASRPNSLPNSIISQSQILPPDHNLLVVSNLRPATFYRNSSSSSAAVSEVFSGETLKQSEDATRRAANRSFRQTRNRRYSASALNASLKHYGFHCNNFDE</sequence>
<gene>
    <name evidence="2" type="ORF">H4Q32_008642</name>
</gene>